<evidence type="ECO:0000256" key="2">
    <source>
        <dbReference type="ARBA" id="ARBA00012943"/>
    </source>
</evidence>
<proteinExistence type="predicted"/>
<dbReference type="InterPro" id="IPR007886">
    <property type="entry name" value="AlaDH/PNT_N"/>
</dbReference>
<dbReference type="Pfam" id="PF05222">
    <property type="entry name" value="AlaDh_PNT_N"/>
    <property type="match status" value="1"/>
</dbReference>
<dbReference type="Gene3D" id="3.40.50.720">
    <property type="entry name" value="NAD(P)-binding Rossmann-like Domain"/>
    <property type="match status" value="2"/>
</dbReference>
<dbReference type="PANTHER" id="PTHR10160">
    <property type="entry name" value="NAD(P) TRANSHYDROGENASE"/>
    <property type="match status" value="1"/>
</dbReference>
<keyword evidence="5" id="KW-1278">Translocase</keyword>
<dbReference type="SMART" id="SM01002">
    <property type="entry name" value="AlaDh_PNT_C"/>
    <property type="match status" value="1"/>
</dbReference>
<keyword evidence="11" id="KW-1185">Reference proteome</keyword>
<keyword evidence="4" id="KW-0521">NADP</keyword>
<dbReference type="RefSeq" id="WP_308480235.1">
    <property type="nucleotide sequence ID" value="NZ_OY726397.1"/>
</dbReference>
<dbReference type="SMART" id="SM01003">
    <property type="entry name" value="AlaDh_PNT_N"/>
    <property type="match status" value="1"/>
</dbReference>
<evidence type="ECO:0000256" key="3">
    <source>
        <dbReference type="ARBA" id="ARBA00022741"/>
    </source>
</evidence>
<dbReference type="SUPFAM" id="SSF51735">
    <property type="entry name" value="NAD(P)-binding Rossmann-fold domains"/>
    <property type="match status" value="1"/>
</dbReference>
<comment type="function">
    <text evidence="1">The transhydrogenation between NADH and NADP is coupled to respiration and ATP hydrolysis and functions as a proton pump across the membrane.</text>
</comment>
<evidence type="ECO:0000259" key="9">
    <source>
        <dbReference type="SMART" id="SM01003"/>
    </source>
</evidence>
<dbReference type="PANTHER" id="PTHR10160:SF19">
    <property type="entry name" value="PROTON-TRANSLOCATING NAD(P)(+) TRANSHYDROGENASE"/>
    <property type="match status" value="1"/>
</dbReference>
<organism evidence="10 11">
    <name type="scientific">[Mycobacterium] burgundiense</name>
    <dbReference type="NCBI Taxonomy" id="3064286"/>
    <lineage>
        <taxon>Bacteria</taxon>
        <taxon>Bacillati</taxon>
        <taxon>Actinomycetota</taxon>
        <taxon>Actinomycetes</taxon>
        <taxon>Mycobacteriales</taxon>
        <taxon>Mycobacteriaceae</taxon>
        <taxon>Mycolicibacterium</taxon>
    </lineage>
</organism>
<evidence type="ECO:0000256" key="1">
    <source>
        <dbReference type="ARBA" id="ARBA00003943"/>
    </source>
</evidence>
<evidence type="ECO:0000256" key="6">
    <source>
        <dbReference type="ARBA" id="ARBA00023027"/>
    </source>
</evidence>
<dbReference type="SUPFAM" id="SSF52283">
    <property type="entry name" value="Formate/glycerate dehydrogenase catalytic domain-like"/>
    <property type="match status" value="1"/>
</dbReference>
<keyword evidence="3" id="KW-0547">Nucleotide-binding</keyword>
<gene>
    <name evidence="10" type="ORF">MU0053_004978</name>
</gene>
<dbReference type="NCBIfam" id="NF006942">
    <property type="entry name" value="PRK09424.1"/>
    <property type="match status" value="1"/>
</dbReference>
<dbReference type="InterPro" id="IPR036291">
    <property type="entry name" value="NAD(P)-bd_dom_sf"/>
</dbReference>
<dbReference type="Pfam" id="PF01262">
    <property type="entry name" value="AlaDh_PNT_C"/>
    <property type="match status" value="1"/>
</dbReference>
<comment type="catalytic activity">
    <reaction evidence="7">
        <text>NAD(+) + NADPH + H(+)(in) = NADH + NADP(+) + H(+)(out)</text>
        <dbReference type="Rhea" id="RHEA:47992"/>
        <dbReference type="ChEBI" id="CHEBI:15378"/>
        <dbReference type="ChEBI" id="CHEBI:57540"/>
        <dbReference type="ChEBI" id="CHEBI:57783"/>
        <dbReference type="ChEBI" id="CHEBI:57945"/>
        <dbReference type="ChEBI" id="CHEBI:58349"/>
        <dbReference type="EC" id="7.1.1.1"/>
    </reaction>
</comment>
<keyword evidence="10" id="KW-0560">Oxidoreductase</keyword>
<evidence type="ECO:0000256" key="4">
    <source>
        <dbReference type="ARBA" id="ARBA00022857"/>
    </source>
</evidence>
<feature type="domain" description="Alanine dehydrogenase/pyridine nucleotide transhydrogenase N-terminal" evidence="9">
    <location>
        <begin position="12"/>
        <end position="142"/>
    </location>
</feature>
<reference evidence="10 11" key="1">
    <citation type="submission" date="2023-08" db="EMBL/GenBank/DDBJ databases">
        <authorList>
            <person name="Folkvardsen B D."/>
            <person name="Norman A."/>
        </authorList>
    </citation>
    <scope>NUCLEOTIDE SEQUENCE [LARGE SCALE GENOMIC DNA]</scope>
    <source>
        <strain evidence="10 11">Mu0053</strain>
    </source>
</reference>
<dbReference type="CDD" id="cd05304">
    <property type="entry name" value="Rubrum_tdh"/>
    <property type="match status" value="1"/>
</dbReference>
<dbReference type="InterPro" id="IPR007698">
    <property type="entry name" value="AlaDH/PNT_NAD(H)-bd"/>
</dbReference>
<evidence type="ECO:0000259" key="8">
    <source>
        <dbReference type="SMART" id="SM01002"/>
    </source>
</evidence>
<dbReference type="GO" id="GO:0016491">
    <property type="term" value="F:oxidoreductase activity"/>
    <property type="evidence" value="ECO:0007669"/>
    <property type="project" value="UniProtKB-KW"/>
</dbReference>
<accession>A0ABN9NW32</accession>
<evidence type="ECO:0000313" key="11">
    <source>
        <dbReference type="Proteomes" id="UP001190465"/>
    </source>
</evidence>
<dbReference type="Proteomes" id="UP001190465">
    <property type="component" value="Chromosome"/>
</dbReference>
<evidence type="ECO:0000256" key="5">
    <source>
        <dbReference type="ARBA" id="ARBA00022967"/>
    </source>
</evidence>
<evidence type="ECO:0000313" key="10">
    <source>
        <dbReference type="EMBL" id="CAJ1511061.1"/>
    </source>
</evidence>
<keyword evidence="6" id="KW-0520">NAD</keyword>
<feature type="domain" description="Alanine dehydrogenase/pyridine nucleotide transhydrogenase NAD(H)-binding" evidence="8">
    <location>
        <begin position="151"/>
        <end position="316"/>
    </location>
</feature>
<sequence length="369" mass="38078">MNHRENNTLTVGVVAETGADERRVALVPKTVASLVGAGIAVVVEACAGQRALIPDALYTAAGATTGDAWSADVVVKVAPPSDVEVAKLRRGQSLIGFLAPRDTENQIGALKAAGVQAFAMEAIPRISRAQVMDALSSQANVAGYKAVLLAASESTRFFPMLTTAAGTVKPATVLVLGVGVAGLQALATAKRLGARTTGYDVRPEVADQVRSVGAQWLSLGENEVAAAGEGGYARELSDAERALQQQALEEAITRFDVVITTALVPGRPAPRLVTATAVRGMKAGSVVVDLAGETGGNCELTEPGQTVIRHRVTVAAPTNLAATMPEHASELYAKNVTALLELLITDGALAPDFDDEVVAASCVSREGEH</sequence>
<dbReference type="EC" id="7.1.1.1" evidence="2"/>
<dbReference type="EMBL" id="OY726397">
    <property type="protein sequence ID" value="CAJ1511061.1"/>
    <property type="molecule type" value="Genomic_DNA"/>
</dbReference>
<name>A0ABN9NW32_9MYCO</name>
<protein>
    <recommendedName>
        <fullName evidence="2">proton-translocating NAD(P)(+) transhydrogenase</fullName>
        <ecNumber evidence="2">7.1.1.1</ecNumber>
    </recommendedName>
</protein>
<evidence type="ECO:0000256" key="7">
    <source>
        <dbReference type="ARBA" id="ARBA00048202"/>
    </source>
</evidence>